<dbReference type="AlphaFoldDB" id="A0AAJ7X8Z9"/>
<dbReference type="Proteomes" id="UP001318040">
    <property type="component" value="Chromosome 42"/>
</dbReference>
<dbReference type="InterPro" id="IPR020472">
    <property type="entry name" value="WD40_PAC1"/>
</dbReference>
<dbReference type="PANTHER" id="PTHR19869">
    <property type="entry name" value="SPERMATID WD-REPEAT PROTEIN"/>
    <property type="match status" value="1"/>
</dbReference>
<dbReference type="SUPFAM" id="SSF50978">
    <property type="entry name" value="WD40 repeat-like"/>
    <property type="match status" value="1"/>
</dbReference>
<keyword evidence="4" id="KW-1185">Reference proteome</keyword>
<dbReference type="InterPro" id="IPR001680">
    <property type="entry name" value="WD40_rpt"/>
</dbReference>
<feature type="repeat" description="WD" evidence="3">
    <location>
        <begin position="321"/>
        <end position="361"/>
    </location>
</feature>
<dbReference type="Gene3D" id="2.130.10.10">
    <property type="entry name" value="YVTN repeat-like/Quinoprotein amine dehydrogenase"/>
    <property type="match status" value="2"/>
</dbReference>
<dbReference type="PROSITE" id="PS50294">
    <property type="entry name" value="WD_REPEATS_REGION"/>
    <property type="match status" value="1"/>
</dbReference>
<dbReference type="PANTHER" id="PTHR19869:SF1">
    <property type="entry name" value="WD REPEAT-CONTAINING PROTEIN 31"/>
    <property type="match status" value="1"/>
</dbReference>
<reference evidence="5" key="1">
    <citation type="submission" date="2025-08" db="UniProtKB">
        <authorList>
            <consortium name="RefSeq"/>
        </authorList>
    </citation>
    <scope>IDENTIFICATION</scope>
    <source>
        <tissue evidence="5">Sperm</tissue>
    </source>
</reference>
<feature type="repeat" description="WD" evidence="3">
    <location>
        <begin position="189"/>
        <end position="230"/>
    </location>
</feature>
<dbReference type="RefSeq" id="XP_032825635.1">
    <property type="nucleotide sequence ID" value="XM_032969744.1"/>
</dbReference>
<name>A0AAJ7X8Z9_PETMA</name>
<dbReference type="PRINTS" id="PR00320">
    <property type="entry name" value="GPROTEINBRPT"/>
</dbReference>
<dbReference type="InterPro" id="IPR015943">
    <property type="entry name" value="WD40/YVTN_repeat-like_dom_sf"/>
</dbReference>
<protein>
    <submittedName>
        <fullName evidence="5">WD repeat-containing protein 31 isoform X1</fullName>
    </submittedName>
</protein>
<feature type="repeat" description="WD" evidence="3">
    <location>
        <begin position="238"/>
        <end position="272"/>
    </location>
</feature>
<evidence type="ECO:0000313" key="5">
    <source>
        <dbReference type="RefSeq" id="XP_032825635.1"/>
    </source>
</evidence>
<keyword evidence="2" id="KW-0677">Repeat</keyword>
<evidence type="ECO:0000256" key="2">
    <source>
        <dbReference type="ARBA" id="ARBA00022737"/>
    </source>
</evidence>
<accession>A0AAJ7X8Z9</accession>
<dbReference type="CDD" id="cd00200">
    <property type="entry name" value="WD40"/>
    <property type="match status" value="1"/>
</dbReference>
<dbReference type="GeneID" id="116951247"/>
<feature type="repeat" description="WD" evidence="3">
    <location>
        <begin position="145"/>
        <end position="176"/>
    </location>
</feature>
<sequence>MSICVQTTRGLASAGGREGLPCVPRVNVCIQGKNAETPGRLVKNLPQAPPRYLSGFNGARRLPRLSVPQVAMGKLQSKPSVRPHKYRVESPACALGEASVRHFPRVHRDAVASLTLLGPALSLSGSKDCTVVLFDWERGELCARLLGHTRDVTKVACVPGGTHVFSASRDRTACMWHRAHPADGPVASFSGHELVLTGLSLNHDGSVLCTGSRDNALCFWDVDTGVCVRRASLPRNLVTDVCWVPGSALVAQTSEDKTVRLWDSRTAQVSVLFPPKCHIQTSCAASPGATQLLSTSAGVNAEGCEATLWDGRKPCGAVREFHGHSQSSSSCCFLPGGLLGTASHDGTARVWELHATECVCVAILGGPLTAMCSGGDGRILCGGFHSGVHVLELISGHGPTALRTMARF</sequence>
<dbReference type="KEGG" id="pmrn:116951247"/>
<keyword evidence="1 3" id="KW-0853">WD repeat</keyword>
<proteinExistence type="predicted"/>
<evidence type="ECO:0000256" key="1">
    <source>
        <dbReference type="ARBA" id="ARBA00022574"/>
    </source>
</evidence>
<gene>
    <name evidence="5" type="primary">WDR31</name>
</gene>
<dbReference type="SMART" id="SM00320">
    <property type="entry name" value="WD40"/>
    <property type="match status" value="5"/>
</dbReference>
<evidence type="ECO:0000256" key="3">
    <source>
        <dbReference type="PROSITE-ProRule" id="PRU00221"/>
    </source>
</evidence>
<dbReference type="PROSITE" id="PS00678">
    <property type="entry name" value="WD_REPEATS_1"/>
    <property type="match status" value="2"/>
</dbReference>
<dbReference type="PROSITE" id="PS50082">
    <property type="entry name" value="WD_REPEATS_2"/>
    <property type="match status" value="4"/>
</dbReference>
<dbReference type="InterPro" id="IPR019775">
    <property type="entry name" value="WD40_repeat_CS"/>
</dbReference>
<dbReference type="InterPro" id="IPR036322">
    <property type="entry name" value="WD40_repeat_dom_sf"/>
</dbReference>
<dbReference type="InterPro" id="IPR040066">
    <property type="entry name" value="WDR31"/>
</dbReference>
<organism evidence="4 5">
    <name type="scientific">Petromyzon marinus</name>
    <name type="common">Sea lamprey</name>
    <dbReference type="NCBI Taxonomy" id="7757"/>
    <lineage>
        <taxon>Eukaryota</taxon>
        <taxon>Metazoa</taxon>
        <taxon>Chordata</taxon>
        <taxon>Craniata</taxon>
        <taxon>Vertebrata</taxon>
        <taxon>Cyclostomata</taxon>
        <taxon>Hyperoartia</taxon>
        <taxon>Petromyzontiformes</taxon>
        <taxon>Petromyzontidae</taxon>
        <taxon>Petromyzon</taxon>
    </lineage>
</organism>
<dbReference type="Pfam" id="PF00400">
    <property type="entry name" value="WD40"/>
    <property type="match status" value="4"/>
</dbReference>
<evidence type="ECO:0000313" key="4">
    <source>
        <dbReference type="Proteomes" id="UP001318040"/>
    </source>
</evidence>
<dbReference type="CTD" id="114987"/>